<dbReference type="PROSITE" id="PS50929">
    <property type="entry name" value="ABC_TM1F"/>
    <property type="match status" value="1"/>
</dbReference>
<keyword evidence="9 10" id="KW-0472">Membrane</keyword>
<evidence type="ECO:0000313" key="14">
    <source>
        <dbReference type="Proteomes" id="UP000305929"/>
    </source>
</evidence>
<dbReference type="InterPro" id="IPR027417">
    <property type="entry name" value="P-loop_NTPase"/>
</dbReference>
<evidence type="ECO:0000256" key="6">
    <source>
        <dbReference type="ARBA" id="ARBA00022741"/>
    </source>
</evidence>
<dbReference type="InterPro" id="IPR003593">
    <property type="entry name" value="AAA+_ATPase"/>
</dbReference>
<dbReference type="Gene3D" id="3.40.50.300">
    <property type="entry name" value="P-loop containing nucleotide triphosphate hydrolases"/>
    <property type="match status" value="1"/>
</dbReference>
<evidence type="ECO:0000259" key="12">
    <source>
        <dbReference type="PROSITE" id="PS50929"/>
    </source>
</evidence>
<dbReference type="Pfam" id="PF00664">
    <property type="entry name" value="ABC_membrane"/>
    <property type="match status" value="1"/>
</dbReference>
<dbReference type="OrthoDB" id="9806127at2"/>
<evidence type="ECO:0000256" key="5">
    <source>
        <dbReference type="ARBA" id="ARBA00022692"/>
    </source>
</evidence>
<dbReference type="AlphaFoldDB" id="A0A4U5WCJ7"/>
<keyword evidence="5 10" id="KW-0812">Transmembrane</keyword>
<dbReference type="FunFam" id="3.40.50.300:FF:001001">
    <property type="entry name" value="Multidrug ABC transporter ATP-binding protein"/>
    <property type="match status" value="1"/>
</dbReference>
<dbReference type="InterPro" id="IPR036640">
    <property type="entry name" value="ABC1_TM_sf"/>
</dbReference>
<feature type="transmembrane region" description="Helical" evidence="10">
    <location>
        <begin position="261"/>
        <end position="285"/>
    </location>
</feature>
<proteinExistence type="predicted"/>
<evidence type="ECO:0000259" key="11">
    <source>
        <dbReference type="PROSITE" id="PS50893"/>
    </source>
</evidence>
<protein>
    <submittedName>
        <fullName evidence="13">ABC transporter ATP-binding protein</fullName>
    </submittedName>
</protein>
<dbReference type="GO" id="GO:0016887">
    <property type="term" value="F:ATP hydrolysis activity"/>
    <property type="evidence" value="ECO:0007669"/>
    <property type="project" value="InterPro"/>
</dbReference>
<evidence type="ECO:0000256" key="1">
    <source>
        <dbReference type="ARBA" id="ARBA00004651"/>
    </source>
</evidence>
<feature type="transmembrane region" description="Helical" evidence="10">
    <location>
        <begin position="158"/>
        <end position="177"/>
    </location>
</feature>
<dbReference type="CDD" id="cd07346">
    <property type="entry name" value="ABC_6TM_exporters"/>
    <property type="match status" value="1"/>
</dbReference>
<keyword evidence="8 10" id="KW-1133">Transmembrane helix</keyword>
<gene>
    <name evidence="13" type="ORF">E4U91_04825</name>
</gene>
<dbReference type="GO" id="GO:0005524">
    <property type="term" value="F:ATP binding"/>
    <property type="evidence" value="ECO:0007669"/>
    <property type="project" value="UniProtKB-KW"/>
</dbReference>
<dbReference type="GO" id="GO:0015421">
    <property type="term" value="F:ABC-type oligopeptide transporter activity"/>
    <property type="evidence" value="ECO:0007669"/>
    <property type="project" value="TreeGrafter"/>
</dbReference>
<dbReference type="EMBL" id="SZNQ01000001">
    <property type="protein sequence ID" value="TKS99513.1"/>
    <property type="molecule type" value="Genomic_DNA"/>
</dbReference>
<dbReference type="InterPro" id="IPR003439">
    <property type="entry name" value="ABC_transporter-like_ATP-bd"/>
</dbReference>
<dbReference type="SUPFAM" id="SSF90123">
    <property type="entry name" value="ABC transporter transmembrane region"/>
    <property type="match status" value="1"/>
</dbReference>
<dbReference type="PANTHER" id="PTHR43394">
    <property type="entry name" value="ATP-DEPENDENT PERMEASE MDL1, MITOCHONDRIAL"/>
    <property type="match status" value="1"/>
</dbReference>
<dbReference type="PANTHER" id="PTHR43394:SF1">
    <property type="entry name" value="ATP-BINDING CASSETTE SUB-FAMILY B MEMBER 10, MITOCHONDRIAL"/>
    <property type="match status" value="1"/>
</dbReference>
<dbReference type="InterPro" id="IPR039421">
    <property type="entry name" value="Type_1_exporter"/>
</dbReference>
<dbReference type="Proteomes" id="UP000305929">
    <property type="component" value="Unassembled WGS sequence"/>
</dbReference>
<dbReference type="SUPFAM" id="SSF52540">
    <property type="entry name" value="P-loop containing nucleoside triphosphate hydrolases"/>
    <property type="match status" value="1"/>
</dbReference>
<sequence length="593" mass="63684">MIGVAPPAYDPAAPTTAHTLPVGAPATVRGYVGELLRRHRRAFLLLVAANTVATVASMVGPWLLGDLVERVADGTRELRLGWTVTLFVVALVVQAVFVRQMRLRGAVLGERMLADLREDFLVRSVRLPPGVLERAGTGDLLSRITTDIDRLANAMREAVPQLTIGVMWALLLLSGLVVVAPPLAPAVLVAVPLLVVGCRWYFRRAPSAYRSEAAGYAAVAAALAETVDAGRTVEAHRLGGRRVELSELRVRQWTAWERYTLWLRSVLFPVINLVHLTVLGSVLMLGGVFVLRGWIGVGQLTTGALVAQMLVDPVNLILRWYDELQVAQVSLARLVGVREIEPDAGRASLAPEGRDVRADDVRFGYREGVDVLREVSLAVAPGTRLALVGPSGAGKSTLGRLLAGIYAPRDGHVTLGGAELSRMTAERVRSHVALVNQEHHVFVGSLRDNLRLARTDAEDAELWAALGAVDADGWARALDDGLDTEVGSGGAALTPAQAQQIALARLVLADPHTLVLDEATSLLDPRAARHLERSLSRVLDGRTVVAIAHRLHTAHDADVIAVVENGRISELGSHSELVAADGAYAALWRSWHG</sequence>
<keyword evidence="7 13" id="KW-0067">ATP-binding</keyword>
<dbReference type="RefSeq" id="WP_137305482.1">
    <property type="nucleotide sequence ID" value="NZ_SZNQ01000001.1"/>
</dbReference>
<dbReference type="GO" id="GO:0005886">
    <property type="term" value="C:plasma membrane"/>
    <property type="evidence" value="ECO:0007669"/>
    <property type="project" value="UniProtKB-SubCell"/>
</dbReference>
<keyword evidence="3" id="KW-1003">Cell membrane</keyword>
<feature type="transmembrane region" description="Helical" evidence="10">
    <location>
        <begin position="43"/>
        <end position="64"/>
    </location>
</feature>
<evidence type="ECO:0000256" key="9">
    <source>
        <dbReference type="ARBA" id="ARBA00023136"/>
    </source>
</evidence>
<dbReference type="SMART" id="SM00382">
    <property type="entry name" value="AAA"/>
    <property type="match status" value="1"/>
</dbReference>
<keyword evidence="4" id="KW-0997">Cell inner membrane</keyword>
<evidence type="ECO:0000313" key="13">
    <source>
        <dbReference type="EMBL" id="TKS99513.1"/>
    </source>
</evidence>
<dbReference type="PROSITE" id="PS50893">
    <property type="entry name" value="ABC_TRANSPORTER_2"/>
    <property type="match status" value="1"/>
</dbReference>
<evidence type="ECO:0000256" key="10">
    <source>
        <dbReference type="SAM" id="Phobius"/>
    </source>
</evidence>
<comment type="subcellular location">
    <subcellularLocation>
        <location evidence="1">Cell membrane</location>
        <topology evidence="1">Multi-pass membrane protein</topology>
    </subcellularLocation>
</comment>
<feature type="domain" description="ABC transporter" evidence="11">
    <location>
        <begin position="356"/>
        <end position="590"/>
    </location>
</feature>
<feature type="transmembrane region" description="Helical" evidence="10">
    <location>
        <begin position="183"/>
        <end position="202"/>
    </location>
</feature>
<dbReference type="Gene3D" id="1.20.1560.10">
    <property type="entry name" value="ABC transporter type 1, transmembrane domain"/>
    <property type="match status" value="1"/>
</dbReference>
<evidence type="ECO:0000256" key="7">
    <source>
        <dbReference type="ARBA" id="ARBA00022840"/>
    </source>
</evidence>
<evidence type="ECO:0000256" key="3">
    <source>
        <dbReference type="ARBA" id="ARBA00022475"/>
    </source>
</evidence>
<evidence type="ECO:0000256" key="8">
    <source>
        <dbReference type="ARBA" id="ARBA00022989"/>
    </source>
</evidence>
<name>A0A4U5WCJ7_STRLS</name>
<keyword evidence="2" id="KW-0813">Transport</keyword>
<evidence type="ECO:0000256" key="4">
    <source>
        <dbReference type="ARBA" id="ARBA00022519"/>
    </source>
</evidence>
<reference evidence="13 14" key="1">
    <citation type="submission" date="2019-04" db="EMBL/GenBank/DDBJ databases">
        <title>Streptomyces lasaliensis sp. nov., an Actinomycete isolated from soil which produces the polyether antibiotic lasalocid.</title>
        <authorList>
            <person name="Erwin G."/>
            <person name="Haber C."/>
        </authorList>
    </citation>
    <scope>NUCLEOTIDE SEQUENCE [LARGE SCALE GENOMIC DNA]</scope>
    <source>
        <strain evidence="13 14">X-537</strain>
    </source>
</reference>
<dbReference type="Pfam" id="PF00005">
    <property type="entry name" value="ABC_tran"/>
    <property type="match status" value="1"/>
</dbReference>
<organism evidence="13 14">
    <name type="scientific">Streptomyces lasalocidi</name>
    <name type="common">Streptomyces lasaliensis</name>
    <dbReference type="NCBI Taxonomy" id="324833"/>
    <lineage>
        <taxon>Bacteria</taxon>
        <taxon>Bacillati</taxon>
        <taxon>Actinomycetota</taxon>
        <taxon>Actinomycetes</taxon>
        <taxon>Kitasatosporales</taxon>
        <taxon>Streptomycetaceae</taxon>
        <taxon>Streptomyces</taxon>
    </lineage>
</organism>
<keyword evidence="14" id="KW-1185">Reference proteome</keyword>
<comment type="caution">
    <text evidence="13">The sequence shown here is derived from an EMBL/GenBank/DDBJ whole genome shotgun (WGS) entry which is preliminary data.</text>
</comment>
<feature type="transmembrane region" description="Helical" evidence="10">
    <location>
        <begin position="80"/>
        <end position="98"/>
    </location>
</feature>
<dbReference type="InterPro" id="IPR011527">
    <property type="entry name" value="ABC1_TM_dom"/>
</dbReference>
<keyword evidence="6" id="KW-0547">Nucleotide-binding</keyword>
<accession>A0A4U5WCJ7</accession>
<evidence type="ECO:0000256" key="2">
    <source>
        <dbReference type="ARBA" id="ARBA00022448"/>
    </source>
</evidence>
<feature type="domain" description="ABC transmembrane type-1" evidence="12">
    <location>
        <begin position="44"/>
        <end position="325"/>
    </location>
</feature>